<accession>A0A9D0ZC85</accession>
<dbReference type="SUPFAM" id="SSF52540">
    <property type="entry name" value="P-loop containing nucleoside triphosphate hydrolases"/>
    <property type="match status" value="1"/>
</dbReference>
<evidence type="ECO:0000313" key="4">
    <source>
        <dbReference type="Proteomes" id="UP000886887"/>
    </source>
</evidence>
<evidence type="ECO:0000313" key="3">
    <source>
        <dbReference type="EMBL" id="HIQ72745.1"/>
    </source>
</evidence>
<reference evidence="3" key="2">
    <citation type="journal article" date="2021" name="PeerJ">
        <title>Extensive microbial diversity within the chicken gut microbiome revealed by metagenomics and culture.</title>
        <authorList>
            <person name="Gilroy R."/>
            <person name="Ravi A."/>
            <person name="Getino M."/>
            <person name="Pursley I."/>
            <person name="Horton D.L."/>
            <person name="Alikhan N.F."/>
            <person name="Baker D."/>
            <person name="Gharbi K."/>
            <person name="Hall N."/>
            <person name="Watson M."/>
            <person name="Adriaenssens E.M."/>
            <person name="Foster-Nyarko E."/>
            <person name="Jarju S."/>
            <person name="Secka A."/>
            <person name="Antonio M."/>
            <person name="Oren A."/>
            <person name="Chaudhuri R.R."/>
            <person name="La Ragione R."/>
            <person name="Hildebrand F."/>
            <person name="Pallen M.J."/>
        </authorList>
    </citation>
    <scope>NUCLEOTIDE SEQUENCE</scope>
    <source>
        <strain evidence="3">ChiSxjej2B14-6234</strain>
    </source>
</reference>
<dbReference type="PANTHER" id="PTHR30486">
    <property type="entry name" value="TWITCHING MOTILITY PROTEIN PILT"/>
    <property type="match status" value="1"/>
</dbReference>
<evidence type="ECO:0000259" key="2">
    <source>
        <dbReference type="Pfam" id="PF00437"/>
    </source>
</evidence>
<comment type="caution">
    <text evidence="3">The sequence shown here is derived from an EMBL/GenBank/DDBJ whole genome shotgun (WGS) entry which is preliminary data.</text>
</comment>
<protein>
    <submittedName>
        <fullName evidence="3">PilT/PilU family type 4a pilus ATPase</fullName>
    </submittedName>
</protein>
<dbReference type="Proteomes" id="UP000886887">
    <property type="component" value="Unassembled WGS sequence"/>
</dbReference>
<dbReference type="InterPro" id="IPR027417">
    <property type="entry name" value="P-loop_NTPase"/>
</dbReference>
<organism evidence="3 4">
    <name type="scientific">Candidatus Onthenecus intestinigallinarum</name>
    <dbReference type="NCBI Taxonomy" id="2840875"/>
    <lineage>
        <taxon>Bacteria</taxon>
        <taxon>Bacillati</taxon>
        <taxon>Bacillota</taxon>
        <taxon>Clostridia</taxon>
        <taxon>Eubacteriales</taxon>
        <taxon>Candidatus Onthenecus</taxon>
    </lineage>
</organism>
<gene>
    <name evidence="3" type="ORF">IAB73_11120</name>
</gene>
<proteinExistence type="inferred from homology"/>
<dbReference type="Pfam" id="PF00437">
    <property type="entry name" value="T2SSE"/>
    <property type="match status" value="1"/>
</dbReference>
<dbReference type="CDD" id="cd01131">
    <property type="entry name" value="PilT"/>
    <property type="match status" value="1"/>
</dbReference>
<dbReference type="InterPro" id="IPR001482">
    <property type="entry name" value="T2SS/T4SS_dom"/>
</dbReference>
<reference evidence="3" key="1">
    <citation type="submission" date="2020-10" db="EMBL/GenBank/DDBJ databases">
        <authorList>
            <person name="Gilroy R."/>
        </authorList>
    </citation>
    <scope>NUCLEOTIDE SEQUENCE</scope>
    <source>
        <strain evidence="3">ChiSxjej2B14-6234</strain>
    </source>
</reference>
<name>A0A9D0ZC85_9FIRM</name>
<evidence type="ECO:0000256" key="1">
    <source>
        <dbReference type="ARBA" id="ARBA00006611"/>
    </source>
</evidence>
<dbReference type="GO" id="GO:0005524">
    <property type="term" value="F:ATP binding"/>
    <property type="evidence" value="ECO:0007669"/>
    <property type="project" value="InterPro"/>
</dbReference>
<dbReference type="InterPro" id="IPR050921">
    <property type="entry name" value="T4SS_GSP_E_ATPase"/>
</dbReference>
<sequence length="352" mass="39122">MELETILSGAVNRGVSDIFIVPGAPVTLKIKGEMIPASDERVMPADTETLLRGIYELAQQRDMRRLLETGDDDFSFSVRGVGRFRCNAFKQRGSLAAVLRVVVFGLPDPVELNIPQQVIDLYKVRRGMVLVTGPAGSGKSTTLVCIIDRINREFRDHIVTIEDPIEYLHAHNNSIVSQREIDHDTSSYAQALRAALRQAPNVILLGEMRDYETISTALTAAETGHALFSTLHTVGAAKTIDRIIDVFPANQQQQTRIQLSMVLKAVVSQQLIPTVDGSLVPAFEVMVVNSAVQNMIREGKVHQLDNVIYGGQTQGMMTMDGEIFRLYREGRISKENAVLYSLNAEQMRKRLM</sequence>
<dbReference type="EMBL" id="DVFJ01000038">
    <property type="protein sequence ID" value="HIQ72745.1"/>
    <property type="molecule type" value="Genomic_DNA"/>
</dbReference>
<dbReference type="Gene3D" id="3.30.450.90">
    <property type="match status" value="1"/>
</dbReference>
<dbReference type="AlphaFoldDB" id="A0A9D0ZC85"/>
<comment type="similarity">
    <text evidence="1">Belongs to the GSP E family.</text>
</comment>
<dbReference type="GO" id="GO:0016887">
    <property type="term" value="F:ATP hydrolysis activity"/>
    <property type="evidence" value="ECO:0007669"/>
    <property type="project" value="InterPro"/>
</dbReference>
<feature type="domain" description="Bacterial type II secretion system protein E" evidence="2">
    <location>
        <begin position="118"/>
        <end position="277"/>
    </location>
</feature>
<dbReference type="InterPro" id="IPR006321">
    <property type="entry name" value="PilT/PilU"/>
</dbReference>
<dbReference type="Gene3D" id="3.40.50.300">
    <property type="entry name" value="P-loop containing nucleotide triphosphate hydrolases"/>
    <property type="match status" value="1"/>
</dbReference>
<dbReference type="NCBIfam" id="TIGR01420">
    <property type="entry name" value="pilT_fam"/>
    <property type="match status" value="1"/>
</dbReference>